<feature type="compositionally biased region" description="Basic residues" evidence="1">
    <location>
        <begin position="177"/>
        <end position="194"/>
    </location>
</feature>
<reference evidence="3" key="1">
    <citation type="submission" date="2025-08" db="UniProtKB">
        <authorList>
            <consortium name="RefSeq"/>
        </authorList>
    </citation>
    <scope>IDENTIFICATION</scope>
    <source>
        <tissue evidence="3">Whole organism</tissue>
    </source>
</reference>
<feature type="region of interest" description="Disordered" evidence="1">
    <location>
        <begin position="1"/>
        <end position="42"/>
    </location>
</feature>
<keyword evidence="2" id="KW-1185">Reference proteome</keyword>
<feature type="compositionally biased region" description="Low complexity" evidence="1">
    <location>
        <begin position="163"/>
        <end position="176"/>
    </location>
</feature>
<gene>
    <name evidence="3" type="primary">LOC125178558</name>
</gene>
<dbReference type="RefSeq" id="XP_047738561.1">
    <property type="nucleotide sequence ID" value="XM_047882605.1"/>
</dbReference>
<evidence type="ECO:0000313" key="2">
    <source>
        <dbReference type="Proteomes" id="UP000694843"/>
    </source>
</evidence>
<evidence type="ECO:0000313" key="3">
    <source>
        <dbReference type="RefSeq" id="XP_047738561.1"/>
    </source>
</evidence>
<dbReference type="AlphaFoldDB" id="A0A979FND0"/>
<feature type="region of interest" description="Disordered" evidence="1">
    <location>
        <begin position="140"/>
        <end position="215"/>
    </location>
</feature>
<evidence type="ECO:0000256" key="1">
    <source>
        <dbReference type="SAM" id="MobiDB-lite"/>
    </source>
</evidence>
<dbReference type="GeneID" id="125178558"/>
<feature type="compositionally biased region" description="Basic residues" evidence="1">
    <location>
        <begin position="153"/>
        <end position="162"/>
    </location>
</feature>
<protein>
    <submittedName>
        <fullName evidence="3">Uncharacterized protein LOC125178558</fullName>
    </submittedName>
</protein>
<organism evidence="2 3">
    <name type="scientific">Hyalella azteca</name>
    <name type="common">Amphipod</name>
    <dbReference type="NCBI Taxonomy" id="294128"/>
    <lineage>
        <taxon>Eukaryota</taxon>
        <taxon>Metazoa</taxon>
        <taxon>Ecdysozoa</taxon>
        <taxon>Arthropoda</taxon>
        <taxon>Crustacea</taxon>
        <taxon>Multicrustacea</taxon>
        <taxon>Malacostraca</taxon>
        <taxon>Eumalacostraca</taxon>
        <taxon>Peracarida</taxon>
        <taxon>Amphipoda</taxon>
        <taxon>Senticaudata</taxon>
        <taxon>Talitrida</taxon>
        <taxon>Talitroidea</taxon>
        <taxon>Hyalellidae</taxon>
        <taxon>Hyalella</taxon>
    </lineage>
</organism>
<dbReference type="Proteomes" id="UP000694843">
    <property type="component" value="Unplaced"/>
</dbReference>
<name>A0A979FND0_HYAAZ</name>
<dbReference type="KEGG" id="hazt:125178558"/>
<proteinExistence type="predicted"/>
<sequence>MMEETSGSMVGPSGSVLADATEACASTATTSPHSSHMQTHEEQKRAWMKILGGGGEPATKKSSKKAGDKERKLKMKEYICLECGHLLARKTRSYGERHSREQHKGEYDYQWTKSIVFRDSPLNTKGSKIDNIPLPHLPSDLLLESHGATSPRSRTRPPRSPRNRSPLSLHASSPRSPRARLPRSPRVRSPHSPRTRSSWSLGNRSPRPSHVLSRSPQFCSITGSIASVPRKQNSLESFVLLPAKTNSENVGDNLSQPDSSYEAIFQRLDWLVDKLTAKPSQSVCCCVSSKEKSQSLNTESYLTAKNVAILKSSTSLIAISQNSCIKIEEGEGASCKVYCSVCRAAFGLQGKLNRGRAVESLKEFCRGFRVEVTELGSSETHRRKFYSIRRKFVDHLLGASSSGDAHVQAVLDFKEKMEEQSRVPVPY</sequence>
<accession>A0A979FND0</accession>
<feature type="compositionally biased region" description="Low complexity" evidence="1">
    <location>
        <begin position="18"/>
        <end position="36"/>
    </location>
</feature>